<comment type="caution">
    <text evidence="1">The sequence shown here is derived from an EMBL/GenBank/DDBJ whole genome shotgun (WGS) entry which is preliminary data.</text>
</comment>
<keyword evidence="2" id="KW-1185">Reference proteome</keyword>
<proteinExistence type="predicted"/>
<dbReference type="Pfam" id="PF12101">
    <property type="entry name" value="DUF3577"/>
    <property type="match status" value="1"/>
</dbReference>
<dbReference type="Proteomes" id="UP001069090">
    <property type="component" value="Unassembled WGS sequence"/>
</dbReference>
<sequence length="157" mass="17448">MSKPNENTTTSSVTTENNRYFNEYANGFGYLNSIREFGAEGKPERYAAQVSVIQGPADNVHYEYHDLVISSETVLGVVLEHREAIEAEDANVLIRFNMANPRAKAFIYKQGERAGELGAAIGGFLTRIHSMKINGEMVYEDQRTFDDHEGAPQVANG</sequence>
<accession>A0A9J6RRZ0</accession>
<dbReference type="AlphaFoldDB" id="A0A9J6RRZ0"/>
<dbReference type="RefSeq" id="WP_268905448.1">
    <property type="nucleotide sequence ID" value="NZ_JAPTGG010000029.1"/>
</dbReference>
<protein>
    <submittedName>
        <fullName evidence="1">DUF3577 domain-containing protein</fullName>
    </submittedName>
</protein>
<dbReference type="InterPro" id="IPR021960">
    <property type="entry name" value="DUF3577"/>
</dbReference>
<name>A0A9J6RRZ0_9GAMM</name>
<reference evidence="1 2" key="1">
    <citation type="submission" date="2022-12" db="EMBL/GenBank/DDBJ databases">
        <title>Dasania phycosphaerae sp. nov., isolated from particulate material of the south coast of Korea.</title>
        <authorList>
            <person name="Jiang Y."/>
        </authorList>
    </citation>
    <scope>NUCLEOTIDE SEQUENCE [LARGE SCALE GENOMIC DNA]</scope>
    <source>
        <strain evidence="1 2">GY-19</strain>
    </source>
</reference>
<gene>
    <name evidence="1" type="ORF">O0V09_18600</name>
</gene>
<dbReference type="EMBL" id="JAPTGG010000029">
    <property type="protein sequence ID" value="MCZ0867212.1"/>
    <property type="molecule type" value="Genomic_DNA"/>
</dbReference>
<organism evidence="1 2">
    <name type="scientific">Dasania phycosphaerae</name>
    <dbReference type="NCBI Taxonomy" id="2950436"/>
    <lineage>
        <taxon>Bacteria</taxon>
        <taxon>Pseudomonadati</taxon>
        <taxon>Pseudomonadota</taxon>
        <taxon>Gammaproteobacteria</taxon>
        <taxon>Cellvibrionales</taxon>
        <taxon>Spongiibacteraceae</taxon>
        <taxon>Dasania</taxon>
    </lineage>
</organism>
<evidence type="ECO:0000313" key="2">
    <source>
        <dbReference type="Proteomes" id="UP001069090"/>
    </source>
</evidence>
<evidence type="ECO:0000313" key="1">
    <source>
        <dbReference type="EMBL" id="MCZ0867212.1"/>
    </source>
</evidence>